<evidence type="ECO:0000313" key="2">
    <source>
        <dbReference type="Proteomes" id="UP001589862"/>
    </source>
</evidence>
<dbReference type="Proteomes" id="UP001589862">
    <property type="component" value="Unassembled WGS sequence"/>
</dbReference>
<name>A0ABV6PBD7_9MICC</name>
<protein>
    <submittedName>
        <fullName evidence="1">Uncharacterized protein</fullName>
    </submittedName>
</protein>
<dbReference type="EMBL" id="JBHLUB010000030">
    <property type="protein sequence ID" value="MFC0582413.1"/>
    <property type="molecule type" value="Genomic_DNA"/>
</dbReference>
<proteinExistence type="predicted"/>
<accession>A0ABV6PBD7</accession>
<keyword evidence="2" id="KW-1185">Reference proteome</keyword>
<gene>
    <name evidence="1" type="ORF">ACFFFR_08475</name>
</gene>
<comment type="caution">
    <text evidence="1">The sequence shown here is derived from an EMBL/GenBank/DDBJ whole genome shotgun (WGS) entry which is preliminary data.</text>
</comment>
<organism evidence="1 2">
    <name type="scientific">Micrococcoides hystricis</name>
    <dbReference type="NCBI Taxonomy" id="1572761"/>
    <lineage>
        <taxon>Bacteria</taxon>
        <taxon>Bacillati</taxon>
        <taxon>Actinomycetota</taxon>
        <taxon>Actinomycetes</taxon>
        <taxon>Micrococcales</taxon>
        <taxon>Micrococcaceae</taxon>
        <taxon>Micrococcoides</taxon>
    </lineage>
</organism>
<reference evidence="1 2" key="1">
    <citation type="submission" date="2024-09" db="EMBL/GenBank/DDBJ databases">
        <authorList>
            <person name="Sun Q."/>
            <person name="Mori K."/>
        </authorList>
    </citation>
    <scope>NUCLEOTIDE SEQUENCE [LARGE SCALE GENOMIC DNA]</scope>
    <source>
        <strain evidence="1 2">NCAIM B.02604</strain>
    </source>
</reference>
<evidence type="ECO:0000313" key="1">
    <source>
        <dbReference type="EMBL" id="MFC0582413.1"/>
    </source>
</evidence>
<sequence length="102" mass="12101">MQYTYVAHTKLHSVEARLRVIDEQLREFEGIYQVPWKRNFTPGDLIPVSFDPALPEKYAAMSPSQRENMLDQWLQSSMKLYSAPPERHAEAQRIHERFRARL</sequence>
<dbReference type="RefSeq" id="WP_377459549.1">
    <property type="nucleotide sequence ID" value="NZ_JBHLUB010000030.1"/>
</dbReference>